<proteinExistence type="predicted"/>
<sequence length="60" mass="7006">MGIYKNVQPIICIIMKKYLNGIEYSGFNLTSLDYSILKILLKIINFEWIIGDLDDVYENC</sequence>
<gene>
    <name evidence="1" type="ORF">BpHYR1_008235</name>
</gene>
<dbReference type="EMBL" id="REGN01007378">
    <property type="protein sequence ID" value="RNA06484.1"/>
    <property type="molecule type" value="Genomic_DNA"/>
</dbReference>
<dbReference type="AlphaFoldDB" id="A0A3M7Q5L7"/>
<comment type="caution">
    <text evidence="1">The sequence shown here is derived from an EMBL/GenBank/DDBJ whole genome shotgun (WGS) entry which is preliminary data.</text>
</comment>
<accession>A0A3M7Q5L7</accession>
<protein>
    <submittedName>
        <fullName evidence="1">Uncharacterized protein</fullName>
    </submittedName>
</protein>
<organism evidence="1 2">
    <name type="scientific">Brachionus plicatilis</name>
    <name type="common">Marine rotifer</name>
    <name type="synonym">Brachionus muelleri</name>
    <dbReference type="NCBI Taxonomy" id="10195"/>
    <lineage>
        <taxon>Eukaryota</taxon>
        <taxon>Metazoa</taxon>
        <taxon>Spiralia</taxon>
        <taxon>Gnathifera</taxon>
        <taxon>Rotifera</taxon>
        <taxon>Eurotatoria</taxon>
        <taxon>Monogononta</taxon>
        <taxon>Pseudotrocha</taxon>
        <taxon>Ploima</taxon>
        <taxon>Brachionidae</taxon>
        <taxon>Brachionus</taxon>
    </lineage>
</organism>
<evidence type="ECO:0000313" key="1">
    <source>
        <dbReference type="EMBL" id="RNA06484.1"/>
    </source>
</evidence>
<dbReference type="Proteomes" id="UP000276133">
    <property type="component" value="Unassembled WGS sequence"/>
</dbReference>
<name>A0A3M7Q5L7_BRAPC</name>
<evidence type="ECO:0000313" key="2">
    <source>
        <dbReference type="Proteomes" id="UP000276133"/>
    </source>
</evidence>
<reference evidence="1 2" key="1">
    <citation type="journal article" date="2018" name="Sci. Rep.">
        <title>Genomic signatures of local adaptation to the degree of environmental predictability in rotifers.</title>
        <authorList>
            <person name="Franch-Gras L."/>
            <person name="Hahn C."/>
            <person name="Garcia-Roger E.M."/>
            <person name="Carmona M.J."/>
            <person name="Serra M."/>
            <person name="Gomez A."/>
        </authorList>
    </citation>
    <scope>NUCLEOTIDE SEQUENCE [LARGE SCALE GENOMIC DNA]</scope>
    <source>
        <strain evidence="1">HYR1</strain>
    </source>
</reference>
<keyword evidence="2" id="KW-1185">Reference proteome</keyword>